<gene>
    <name evidence="1" type="ORF">PPRIM_AZ9-3.1.T0730067</name>
</gene>
<evidence type="ECO:0000313" key="2">
    <source>
        <dbReference type="Proteomes" id="UP000688137"/>
    </source>
</evidence>
<dbReference type="OMA" id="LHPMIRI"/>
<sequence length="209" mass="24371">MNSSQKIRKGSRNMKYKKISHDQRTQIINELTKNGKTLKEVSEETQLKPSTVKAILQVYLKEGRIGKKSTRDRKVKLLNTTVIALIDKTKNSDYAIENLQFIHPMIKINQQSSEISHNGQTLTETQQKLDQYSKQLVMMQVKDFLREKKQEIMEQLANPLAKQNFLNQLAQFEVSEQLPFQELKKEQLSAQDEQFVEKITQHLKSKVKI</sequence>
<evidence type="ECO:0000313" key="1">
    <source>
        <dbReference type="EMBL" id="CAD8084944.1"/>
    </source>
</evidence>
<proteinExistence type="predicted"/>
<accession>A0A8S1NDY9</accession>
<name>A0A8S1NDY9_PARPR</name>
<dbReference type="Proteomes" id="UP000688137">
    <property type="component" value="Unassembled WGS sequence"/>
</dbReference>
<comment type="caution">
    <text evidence="1">The sequence shown here is derived from an EMBL/GenBank/DDBJ whole genome shotgun (WGS) entry which is preliminary data.</text>
</comment>
<reference evidence="1" key="1">
    <citation type="submission" date="2021-01" db="EMBL/GenBank/DDBJ databases">
        <authorList>
            <consortium name="Genoscope - CEA"/>
            <person name="William W."/>
        </authorList>
    </citation>
    <scope>NUCLEOTIDE SEQUENCE</scope>
</reference>
<organism evidence="1 2">
    <name type="scientific">Paramecium primaurelia</name>
    <dbReference type="NCBI Taxonomy" id="5886"/>
    <lineage>
        <taxon>Eukaryota</taxon>
        <taxon>Sar</taxon>
        <taxon>Alveolata</taxon>
        <taxon>Ciliophora</taxon>
        <taxon>Intramacronucleata</taxon>
        <taxon>Oligohymenophorea</taxon>
        <taxon>Peniculida</taxon>
        <taxon>Parameciidae</taxon>
        <taxon>Paramecium</taxon>
    </lineage>
</organism>
<dbReference type="EMBL" id="CAJJDM010000076">
    <property type="protein sequence ID" value="CAD8084944.1"/>
    <property type="molecule type" value="Genomic_DNA"/>
</dbReference>
<dbReference type="AlphaFoldDB" id="A0A8S1NDY9"/>
<keyword evidence="2" id="KW-1185">Reference proteome</keyword>
<protein>
    <submittedName>
        <fullName evidence="1">Uncharacterized protein</fullName>
    </submittedName>
</protein>